<protein>
    <recommendedName>
        <fullName evidence="5">Ecp2 effector protein domain-containing protein</fullName>
    </recommendedName>
</protein>
<evidence type="ECO:0000313" key="3">
    <source>
        <dbReference type="EMBL" id="KAF2118689.1"/>
    </source>
</evidence>
<accession>A0A6A5ZGS6</accession>
<gene>
    <name evidence="3" type="ORF">BDV96DRAFT_642870</name>
</gene>
<organism evidence="3 4">
    <name type="scientific">Lophiotrema nucula</name>
    <dbReference type="NCBI Taxonomy" id="690887"/>
    <lineage>
        <taxon>Eukaryota</taxon>
        <taxon>Fungi</taxon>
        <taxon>Dikarya</taxon>
        <taxon>Ascomycota</taxon>
        <taxon>Pezizomycotina</taxon>
        <taxon>Dothideomycetes</taxon>
        <taxon>Pleosporomycetidae</taxon>
        <taxon>Pleosporales</taxon>
        <taxon>Lophiotremataceae</taxon>
        <taxon>Lophiotrema</taxon>
    </lineage>
</organism>
<evidence type="ECO:0000256" key="1">
    <source>
        <dbReference type="SAM" id="MobiDB-lite"/>
    </source>
</evidence>
<name>A0A6A5ZGS6_9PLEO</name>
<reference evidence="3" key="1">
    <citation type="journal article" date="2020" name="Stud. Mycol.">
        <title>101 Dothideomycetes genomes: a test case for predicting lifestyles and emergence of pathogens.</title>
        <authorList>
            <person name="Haridas S."/>
            <person name="Albert R."/>
            <person name="Binder M."/>
            <person name="Bloem J."/>
            <person name="Labutti K."/>
            <person name="Salamov A."/>
            <person name="Andreopoulos B."/>
            <person name="Baker S."/>
            <person name="Barry K."/>
            <person name="Bills G."/>
            <person name="Bluhm B."/>
            <person name="Cannon C."/>
            <person name="Castanera R."/>
            <person name="Culley D."/>
            <person name="Daum C."/>
            <person name="Ezra D."/>
            <person name="Gonzalez J."/>
            <person name="Henrissat B."/>
            <person name="Kuo A."/>
            <person name="Liang C."/>
            <person name="Lipzen A."/>
            <person name="Lutzoni F."/>
            <person name="Magnuson J."/>
            <person name="Mondo S."/>
            <person name="Nolan M."/>
            <person name="Ohm R."/>
            <person name="Pangilinan J."/>
            <person name="Park H.-J."/>
            <person name="Ramirez L."/>
            <person name="Alfaro M."/>
            <person name="Sun H."/>
            <person name="Tritt A."/>
            <person name="Yoshinaga Y."/>
            <person name="Zwiers L.-H."/>
            <person name="Turgeon B."/>
            <person name="Goodwin S."/>
            <person name="Spatafora J."/>
            <person name="Crous P."/>
            <person name="Grigoriev I."/>
        </authorList>
    </citation>
    <scope>NUCLEOTIDE SEQUENCE</scope>
    <source>
        <strain evidence="3">CBS 627.86</strain>
    </source>
</reference>
<evidence type="ECO:0000256" key="2">
    <source>
        <dbReference type="SAM" id="SignalP"/>
    </source>
</evidence>
<feature type="region of interest" description="Disordered" evidence="1">
    <location>
        <begin position="113"/>
        <end position="134"/>
    </location>
</feature>
<dbReference type="Proteomes" id="UP000799770">
    <property type="component" value="Unassembled WGS sequence"/>
</dbReference>
<evidence type="ECO:0000313" key="4">
    <source>
        <dbReference type="Proteomes" id="UP000799770"/>
    </source>
</evidence>
<dbReference type="AlphaFoldDB" id="A0A6A5ZGS6"/>
<feature type="signal peptide" evidence="2">
    <location>
        <begin position="1"/>
        <end position="18"/>
    </location>
</feature>
<evidence type="ECO:0008006" key="5">
    <source>
        <dbReference type="Google" id="ProtNLM"/>
    </source>
</evidence>
<sequence length="221" mass="23863">MLTYAAVLLAVGAPLIAALPQDPPVSLVVPRGPLTTGSPGPTAPRDKFKEVKCTDLKNGATWIPLMDYSNELKTSRIGFLTAVQKACRHAYAQQRNQPDRKYFEISVGKYPKSETGGECTPDDPSTPDVDESIGDSHDESVCWQVWLSHDGYGKVSLSIDLSGGGKLDVGTDSCYAAMLDAFDRPTGDEDPCRGAREWNDTQLGSVLMESGAYYVVNATKL</sequence>
<feature type="chain" id="PRO_5025679959" description="Ecp2 effector protein domain-containing protein" evidence="2">
    <location>
        <begin position="19"/>
        <end position="221"/>
    </location>
</feature>
<keyword evidence="4" id="KW-1185">Reference proteome</keyword>
<keyword evidence="2" id="KW-0732">Signal</keyword>
<proteinExistence type="predicted"/>
<dbReference type="EMBL" id="ML977316">
    <property type="protein sequence ID" value="KAF2118689.1"/>
    <property type="molecule type" value="Genomic_DNA"/>
</dbReference>